<reference evidence="1 2" key="1">
    <citation type="journal article" date="2018" name="Sci. Data">
        <title>The draft genome sequence of cork oak.</title>
        <authorList>
            <person name="Ramos A.M."/>
            <person name="Usie A."/>
            <person name="Barbosa P."/>
            <person name="Barros P.M."/>
            <person name="Capote T."/>
            <person name="Chaves I."/>
            <person name="Simoes F."/>
            <person name="Abreu I."/>
            <person name="Carrasquinho I."/>
            <person name="Faro C."/>
            <person name="Guimaraes J.B."/>
            <person name="Mendonca D."/>
            <person name="Nobrega F."/>
            <person name="Rodrigues L."/>
            <person name="Saibo N.J.M."/>
            <person name="Varela M.C."/>
            <person name="Egas C."/>
            <person name="Matos J."/>
            <person name="Miguel C.M."/>
            <person name="Oliveira M.M."/>
            <person name="Ricardo C.P."/>
            <person name="Goncalves S."/>
        </authorList>
    </citation>
    <scope>NUCLEOTIDE SEQUENCE [LARGE SCALE GENOMIC DNA]</scope>
    <source>
        <strain evidence="2">cv. HL8</strain>
    </source>
</reference>
<sequence>MKIFYNILGKARATHSFLSEILLLPSANFVILSAYQLVWEAQNLGDHTKSGSSTRLLLICLAMLAWLPECHI</sequence>
<protein>
    <submittedName>
        <fullName evidence="1">Uncharacterized protein</fullName>
    </submittedName>
</protein>
<dbReference type="Proteomes" id="UP000237347">
    <property type="component" value="Unassembled WGS sequence"/>
</dbReference>
<evidence type="ECO:0000313" key="2">
    <source>
        <dbReference type="Proteomes" id="UP000237347"/>
    </source>
</evidence>
<name>A0AAW0LVU5_QUESU</name>
<proteinExistence type="predicted"/>
<keyword evidence="2" id="KW-1185">Reference proteome</keyword>
<comment type="caution">
    <text evidence="1">The sequence shown here is derived from an EMBL/GenBank/DDBJ whole genome shotgun (WGS) entry which is preliminary data.</text>
</comment>
<accession>A0AAW0LVU5</accession>
<evidence type="ECO:0000313" key="1">
    <source>
        <dbReference type="EMBL" id="KAK7854623.1"/>
    </source>
</evidence>
<dbReference type="EMBL" id="PKMF04000053">
    <property type="protein sequence ID" value="KAK7854623.1"/>
    <property type="molecule type" value="Genomic_DNA"/>
</dbReference>
<gene>
    <name evidence="1" type="ORF">CFP56_031487</name>
</gene>
<organism evidence="1 2">
    <name type="scientific">Quercus suber</name>
    <name type="common">Cork oak</name>
    <dbReference type="NCBI Taxonomy" id="58331"/>
    <lineage>
        <taxon>Eukaryota</taxon>
        <taxon>Viridiplantae</taxon>
        <taxon>Streptophyta</taxon>
        <taxon>Embryophyta</taxon>
        <taxon>Tracheophyta</taxon>
        <taxon>Spermatophyta</taxon>
        <taxon>Magnoliopsida</taxon>
        <taxon>eudicotyledons</taxon>
        <taxon>Gunneridae</taxon>
        <taxon>Pentapetalae</taxon>
        <taxon>rosids</taxon>
        <taxon>fabids</taxon>
        <taxon>Fagales</taxon>
        <taxon>Fagaceae</taxon>
        <taxon>Quercus</taxon>
    </lineage>
</organism>
<dbReference type="AlphaFoldDB" id="A0AAW0LVU5"/>